<evidence type="ECO:0000259" key="8">
    <source>
        <dbReference type="PROSITE" id="PS50928"/>
    </source>
</evidence>
<evidence type="ECO:0000256" key="3">
    <source>
        <dbReference type="ARBA" id="ARBA00022475"/>
    </source>
</evidence>
<evidence type="ECO:0000313" key="10">
    <source>
        <dbReference type="Proteomes" id="UP000261324"/>
    </source>
</evidence>
<keyword evidence="3" id="KW-1003">Cell membrane</keyword>
<keyword evidence="5 7" id="KW-1133">Transmembrane helix</keyword>
<dbReference type="PROSITE" id="PS50928">
    <property type="entry name" value="ABC_TM1"/>
    <property type="match status" value="1"/>
</dbReference>
<organism evidence="9 10">
    <name type="scientific">Dorea formicigenerans</name>
    <dbReference type="NCBI Taxonomy" id="39486"/>
    <lineage>
        <taxon>Bacteria</taxon>
        <taxon>Bacillati</taxon>
        <taxon>Bacillota</taxon>
        <taxon>Clostridia</taxon>
        <taxon>Lachnospirales</taxon>
        <taxon>Lachnospiraceae</taxon>
        <taxon>Dorea</taxon>
    </lineage>
</organism>
<dbReference type="RefSeq" id="WP_029732152.1">
    <property type="nucleotide sequence ID" value="NZ_JAJCNY010000038.1"/>
</dbReference>
<protein>
    <submittedName>
        <fullName evidence="9">ABC transporter permease</fullName>
    </submittedName>
</protein>
<evidence type="ECO:0000313" key="9">
    <source>
        <dbReference type="EMBL" id="RGK84390.1"/>
    </source>
</evidence>
<evidence type="ECO:0000256" key="5">
    <source>
        <dbReference type="ARBA" id="ARBA00022989"/>
    </source>
</evidence>
<comment type="similarity">
    <text evidence="7">Belongs to the binding-protein-dependent transport system permease family.</text>
</comment>
<dbReference type="Gene3D" id="1.10.3720.10">
    <property type="entry name" value="MetI-like"/>
    <property type="match status" value="1"/>
</dbReference>
<dbReference type="AlphaFoldDB" id="A0A3E4PWS3"/>
<keyword evidence="2 7" id="KW-0813">Transport</keyword>
<feature type="domain" description="ABC transmembrane type-1" evidence="8">
    <location>
        <begin position="95"/>
        <end position="305"/>
    </location>
</feature>
<dbReference type="InterPro" id="IPR035906">
    <property type="entry name" value="MetI-like_sf"/>
</dbReference>
<dbReference type="InterPro" id="IPR000515">
    <property type="entry name" value="MetI-like"/>
</dbReference>
<dbReference type="GO" id="GO:0005886">
    <property type="term" value="C:plasma membrane"/>
    <property type="evidence" value="ECO:0007669"/>
    <property type="project" value="UniProtKB-SubCell"/>
</dbReference>
<accession>A0A3E4PWS3</accession>
<name>A0A3E4PWS3_9FIRM</name>
<dbReference type="Pfam" id="PF00528">
    <property type="entry name" value="BPD_transp_1"/>
    <property type="match status" value="1"/>
</dbReference>
<proteinExistence type="inferred from homology"/>
<feature type="transmembrane region" description="Helical" evidence="7">
    <location>
        <begin position="99"/>
        <end position="122"/>
    </location>
</feature>
<dbReference type="Pfam" id="PF19300">
    <property type="entry name" value="BPD_transp_1_N"/>
    <property type="match status" value="1"/>
</dbReference>
<evidence type="ECO:0000256" key="4">
    <source>
        <dbReference type="ARBA" id="ARBA00022692"/>
    </source>
</evidence>
<evidence type="ECO:0000256" key="1">
    <source>
        <dbReference type="ARBA" id="ARBA00004651"/>
    </source>
</evidence>
<evidence type="ECO:0000256" key="2">
    <source>
        <dbReference type="ARBA" id="ARBA00022448"/>
    </source>
</evidence>
<feature type="transmembrane region" description="Helical" evidence="7">
    <location>
        <begin position="283"/>
        <end position="308"/>
    </location>
</feature>
<feature type="transmembrane region" description="Helical" evidence="7">
    <location>
        <begin position="236"/>
        <end position="263"/>
    </location>
</feature>
<dbReference type="PANTHER" id="PTHR43163:SF6">
    <property type="entry name" value="DIPEPTIDE TRANSPORT SYSTEM PERMEASE PROTEIN DPPB-RELATED"/>
    <property type="match status" value="1"/>
</dbReference>
<dbReference type="InterPro" id="IPR045621">
    <property type="entry name" value="BPD_transp_1_N"/>
</dbReference>
<feature type="transmembrane region" description="Helical" evidence="7">
    <location>
        <begin position="182"/>
        <end position="201"/>
    </location>
</feature>
<dbReference type="SUPFAM" id="SSF161098">
    <property type="entry name" value="MetI-like"/>
    <property type="match status" value="1"/>
</dbReference>
<keyword evidence="4 7" id="KW-0812">Transmembrane</keyword>
<comment type="subcellular location">
    <subcellularLocation>
        <location evidence="1 7">Cell membrane</location>
        <topology evidence="1 7">Multi-pass membrane protein</topology>
    </subcellularLocation>
</comment>
<dbReference type="PANTHER" id="PTHR43163">
    <property type="entry name" value="DIPEPTIDE TRANSPORT SYSTEM PERMEASE PROTEIN DPPB-RELATED"/>
    <property type="match status" value="1"/>
</dbReference>
<evidence type="ECO:0000256" key="6">
    <source>
        <dbReference type="ARBA" id="ARBA00023136"/>
    </source>
</evidence>
<keyword evidence="6 7" id="KW-0472">Membrane</keyword>
<reference evidence="9 10" key="1">
    <citation type="submission" date="2018-08" db="EMBL/GenBank/DDBJ databases">
        <title>A genome reference for cultivated species of the human gut microbiota.</title>
        <authorList>
            <person name="Zou Y."/>
            <person name="Xue W."/>
            <person name="Luo G."/>
        </authorList>
    </citation>
    <scope>NUCLEOTIDE SEQUENCE [LARGE SCALE GENOMIC DNA]</scope>
    <source>
        <strain evidence="9 10">TF09-3</strain>
    </source>
</reference>
<dbReference type="Proteomes" id="UP000261324">
    <property type="component" value="Unassembled WGS sequence"/>
</dbReference>
<gene>
    <name evidence="9" type="ORF">DXC93_06930</name>
</gene>
<dbReference type="EMBL" id="QSRA01000007">
    <property type="protein sequence ID" value="RGK84390.1"/>
    <property type="molecule type" value="Genomic_DNA"/>
</dbReference>
<feature type="transmembrane region" description="Helical" evidence="7">
    <location>
        <begin position="12"/>
        <end position="30"/>
    </location>
</feature>
<feature type="transmembrane region" description="Helical" evidence="7">
    <location>
        <begin position="134"/>
        <end position="162"/>
    </location>
</feature>
<dbReference type="CDD" id="cd06261">
    <property type="entry name" value="TM_PBP2"/>
    <property type="match status" value="1"/>
</dbReference>
<sequence length="322" mass="35231">MLKYCAKKIAQLLIVLVLISFFSFGIIYFAPGDVSSMYITQDMTDEQKEQVRKDLGLDRSMMEQYTEWAKRAVQGDFGVSLANKNSVAPQIMNRLPATIQLMGAALLLSLILAIPLGLVAGAKKNTWIDNFISSISYVGMSVPSFWLGMLLIIFFTAKLHILPSSGMHSAGMTSLGDTVKHMIMPCITLSLGNLAVFIRYVRANTVGQLSEEYVVTARAKGTPDMKILFNHVMKNTLLPIITLLGMNMASLVCGSFIIETIFGWPGIGTLAMSAIGSRDYPMIMAYVMMSGCILVIGNFVADVLYAVVDPRIKRGIDDANGK</sequence>
<comment type="caution">
    <text evidence="9">The sequence shown here is derived from an EMBL/GenBank/DDBJ whole genome shotgun (WGS) entry which is preliminary data.</text>
</comment>
<evidence type="ECO:0000256" key="7">
    <source>
        <dbReference type="RuleBase" id="RU363032"/>
    </source>
</evidence>
<dbReference type="GO" id="GO:0055085">
    <property type="term" value="P:transmembrane transport"/>
    <property type="evidence" value="ECO:0007669"/>
    <property type="project" value="InterPro"/>
</dbReference>